<keyword evidence="1" id="KW-1133">Transmembrane helix</keyword>
<comment type="caution">
    <text evidence="2">The sequence shown here is derived from an EMBL/GenBank/DDBJ whole genome shotgun (WGS) entry which is preliminary data.</text>
</comment>
<accession>A0A940Y7R2</accession>
<proteinExistence type="predicted"/>
<gene>
    <name evidence="2" type="ORF">KAK03_06910</name>
</gene>
<evidence type="ECO:0000313" key="2">
    <source>
        <dbReference type="EMBL" id="MBQ0930216.1"/>
    </source>
</evidence>
<organism evidence="2 3">
    <name type="scientific">Ideonella alba</name>
    <dbReference type="NCBI Taxonomy" id="2824118"/>
    <lineage>
        <taxon>Bacteria</taxon>
        <taxon>Pseudomonadati</taxon>
        <taxon>Pseudomonadota</taxon>
        <taxon>Betaproteobacteria</taxon>
        <taxon>Burkholderiales</taxon>
        <taxon>Sphaerotilaceae</taxon>
        <taxon>Ideonella</taxon>
    </lineage>
</organism>
<sequence length="153" mass="16473">MNEPSSDTVAAPTTAPALWNPQAAALWSLLFSPVFGAWLHALNWRALGDAGRQRRSARWMLVGLAIGVFYVVVQLAWQDEVIAGRVSSATGLAYLLAWYLGPGLEQIRLVRQRHGDAYVRRAWGRVLLIAVGVSFAYFVLAGVVGLLAGVAGG</sequence>
<keyword evidence="3" id="KW-1185">Reference proteome</keyword>
<dbReference type="RefSeq" id="WP_210852745.1">
    <property type="nucleotide sequence ID" value="NZ_JAGQDD010000003.1"/>
</dbReference>
<evidence type="ECO:0000313" key="3">
    <source>
        <dbReference type="Proteomes" id="UP000676246"/>
    </source>
</evidence>
<name>A0A940Y7R2_9BURK</name>
<feature type="transmembrane region" description="Helical" evidence="1">
    <location>
        <begin position="82"/>
        <end position="101"/>
    </location>
</feature>
<reference evidence="2 3" key="1">
    <citation type="submission" date="2021-04" db="EMBL/GenBank/DDBJ databases">
        <title>The genome sequence of Ideonella sp. 3Y2.</title>
        <authorList>
            <person name="Liu Y."/>
        </authorList>
    </citation>
    <scope>NUCLEOTIDE SEQUENCE [LARGE SCALE GENOMIC DNA]</scope>
    <source>
        <strain evidence="2 3">3Y2</strain>
    </source>
</reference>
<dbReference type="EMBL" id="JAGQDD010000003">
    <property type="protein sequence ID" value="MBQ0930216.1"/>
    <property type="molecule type" value="Genomic_DNA"/>
</dbReference>
<dbReference type="Proteomes" id="UP000676246">
    <property type="component" value="Unassembled WGS sequence"/>
</dbReference>
<dbReference type="AlphaFoldDB" id="A0A940Y7R2"/>
<protein>
    <submittedName>
        <fullName evidence="2">Uncharacterized protein</fullName>
    </submittedName>
</protein>
<feature type="transmembrane region" description="Helical" evidence="1">
    <location>
        <begin position="122"/>
        <end position="151"/>
    </location>
</feature>
<feature type="transmembrane region" description="Helical" evidence="1">
    <location>
        <begin position="24"/>
        <end position="44"/>
    </location>
</feature>
<feature type="transmembrane region" description="Helical" evidence="1">
    <location>
        <begin position="56"/>
        <end position="76"/>
    </location>
</feature>
<keyword evidence="1" id="KW-0472">Membrane</keyword>
<keyword evidence="1" id="KW-0812">Transmembrane</keyword>
<evidence type="ECO:0000256" key="1">
    <source>
        <dbReference type="SAM" id="Phobius"/>
    </source>
</evidence>